<name>A0A8H3DX51_9AGAM</name>
<accession>A0A8H3DX51</accession>
<evidence type="ECO:0000313" key="2">
    <source>
        <dbReference type="EMBL" id="CAE7123256.1"/>
    </source>
</evidence>
<evidence type="ECO:0000313" key="3">
    <source>
        <dbReference type="Proteomes" id="UP000663827"/>
    </source>
</evidence>
<proteinExistence type="predicted"/>
<organism evidence="2 3">
    <name type="scientific">Rhizoctonia solani</name>
    <dbReference type="NCBI Taxonomy" id="456999"/>
    <lineage>
        <taxon>Eukaryota</taxon>
        <taxon>Fungi</taxon>
        <taxon>Dikarya</taxon>
        <taxon>Basidiomycota</taxon>
        <taxon>Agaricomycotina</taxon>
        <taxon>Agaricomycetes</taxon>
        <taxon>Cantharellales</taxon>
        <taxon>Ceratobasidiaceae</taxon>
        <taxon>Rhizoctonia</taxon>
    </lineage>
</organism>
<sequence>RLIRPLHPLFLTHVNIQPQDNTASKWTHGPHLYYHQPVQANILVHRGSGHLTAVLIYPIPVDLPRPAALLLLTMDFKALPSHESVKQMDQVLTPTERAATLAIFAKSIEGTEITRYLTGRFTAIAELEEKVDKTYRYVLSGVARLDKCAEDANAKTTWFNHYKAFRAQVTESREVALLMGHHLSQFVEIVAPVIADANGAEDEVGCKEAINTLTDFIQVSRCSTAAQPPVEANASLLQDLQKHPQVNSLNTFSKVVGPPNNSSLYVRHDLRLSVINLIKLINVRRQELIQEAEKIKAELLAQNQKHDRIKTQVDPAVSFVMDNYPRFCGPLVYLMNILSRIYIILVYGTGATTANPAPSQHERTRESRARTAHRRLAQVQKDDRALSYLADRLVILESEIATLAAGLDRCDKAWAAITTDAELLKRSLASVSSQSYSSCQIYLLHLKISTKFYAALSCGLDAYNKQISVRELSCADLVASL</sequence>
<protein>
    <submittedName>
        <fullName evidence="2">Uncharacterized protein</fullName>
    </submittedName>
</protein>
<evidence type="ECO:0000256" key="1">
    <source>
        <dbReference type="SAM" id="Coils"/>
    </source>
</evidence>
<feature type="coiled-coil region" evidence="1">
    <location>
        <begin position="278"/>
        <end position="309"/>
    </location>
</feature>
<dbReference type="Proteomes" id="UP000663827">
    <property type="component" value="Unassembled WGS sequence"/>
</dbReference>
<dbReference type="AlphaFoldDB" id="A0A8H3DX51"/>
<dbReference type="EMBL" id="CAJNJQ010001152">
    <property type="protein sequence ID" value="CAE7123256.1"/>
    <property type="molecule type" value="Genomic_DNA"/>
</dbReference>
<gene>
    <name evidence="2" type="ORF">RDB_LOCUS57592</name>
</gene>
<feature type="non-terminal residue" evidence="2">
    <location>
        <position position="1"/>
    </location>
</feature>
<reference evidence="2" key="1">
    <citation type="submission" date="2021-01" db="EMBL/GenBank/DDBJ databases">
        <authorList>
            <person name="Kaushik A."/>
        </authorList>
    </citation>
    <scope>NUCLEOTIDE SEQUENCE</scope>
    <source>
        <strain evidence="2">AG5</strain>
    </source>
</reference>
<comment type="caution">
    <text evidence="2">The sequence shown here is derived from an EMBL/GenBank/DDBJ whole genome shotgun (WGS) entry which is preliminary data.</text>
</comment>
<keyword evidence="1" id="KW-0175">Coiled coil</keyword>